<evidence type="ECO:0000256" key="4">
    <source>
        <dbReference type="ARBA" id="ARBA00051052"/>
    </source>
</evidence>
<dbReference type="FunFam" id="3.30.559.10:FF:000015">
    <property type="entry name" value="Spermidine hydroxycinnamoyl transferase"/>
    <property type="match status" value="1"/>
</dbReference>
<keyword evidence="2 7" id="KW-0808">Transferase</keyword>
<dbReference type="EMBL" id="NKXS01000549">
    <property type="protein sequence ID" value="PIN23585.1"/>
    <property type="molecule type" value="Genomic_DNA"/>
</dbReference>
<dbReference type="GO" id="GO:0050266">
    <property type="term" value="F:rosmarinate synthase activity"/>
    <property type="evidence" value="ECO:0007669"/>
    <property type="project" value="UniProtKB-EC"/>
</dbReference>
<comment type="catalytic activity">
    <reaction evidence="4">
        <text>(2R)-3-(3,4-dihydroxyphenyl)lactate + (E)-caffeoyl-CoA = (R)-rosmarinate + CoA</text>
        <dbReference type="Rhea" id="RHEA:22344"/>
        <dbReference type="ChEBI" id="CHEBI:57287"/>
        <dbReference type="ChEBI" id="CHEBI:71492"/>
        <dbReference type="ChEBI" id="CHEBI:71493"/>
        <dbReference type="ChEBI" id="CHEBI:87136"/>
        <dbReference type="EC" id="2.3.1.140"/>
    </reaction>
</comment>
<evidence type="ECO:0000256" key="3">
    <source>
        <dbReference type="ARBA" id="ARBA00023315"/>
    </source>
</evidence>
<dbReference type="InterPro" id="IPR023213">
    <property type="entry name" value="CAT-like_dom_sf"/>
</dbReference>
<dbReference type="PANTHER" id="PTHR31642">
    <property type="entry name" value="TRICHOTHECENE 3-O-ACETYLTRANSFERASE"/>
    <property type="match status" value="1"/>
</dbReference>
<dbReference type="PANTHER" id="PTHR31642:SF310">
    <property type="entry name" value="FATTY ALCOHOL:CAFFEOYL-COA ACYLTRANSFERASE"/>
    <property type="match status" value="1"/>
</dbReference>
<dbReference type="Pfam" id="PF02458">
    <property type="entry name" value="Transferase"/>
    <property type="match status" value="1"/>
</dbReference>
<name>A0A2G9I1E2_9LAMI</name>
<dbReference type="OrthoDB" id="671439at2759"/>
<evidence type="ECO:0000313" key="8">
    <source>
        <dbReference type="Proteomes" id="UP000231279"/>
    </source>
</evidence>
<dbReference type="AlphaFoldDB" id="A0A2G9I1E2"/>
<accession>A0A2G9I1E2</accession>
<evidence type="ECO:0000256" key="2">
    <source>
        <dbReference type="ARBA" id="ARBA00022679"/>
    </source>
</evidence>
<gene>
    <name evidence="7" type="ORF">CDL12_03684</name>
</gene>
<reference evidence="8" key="1">
    <citation type="journal article" date="2018" name="Gigascience">
        <title>Genome assembly of the Pink Ipe (Handroanthus impetiginosus, Bignoniaceae), a highly valued, ecologically keystone Neotropical timber forest tree.</title>
        <authorList>
            <person name="Silva-Junior O.B."/>
            <person name="Grattapaglia D."/>
            <person name="Novaes E."/>
            <person name="Collevatti R.G."/>
        </authorList>
    </citation>
    <scope>NUCLEOTIDE SEQUENCE [LARGE SCALE GENOMIC DNA]</scope>
    <source>
        <strain evidence="8">cv. UFG-1</strain>
    </source>
</reference>
<organism evidence="7 8">
    <name type="scientific">Handroanthus impetiginosus</name>
    <dbReference type="NCBI Taxonomy" id="429701"/>
    <lineage>
        <taxon>Eukaryota</taxon>
        <taxon>Viridiplantae</taxon>
        <taxon>Streptophyta</taxon>
        <taxon>Embryophyta</taxon>
        <taxon>Tracheophyta</taxon>
        <taxon>Spermatophyta</taxon>
        <taxon>Magnoliopsida</taxon>
        <taxon>eudicotyledons</taxon>
        <taxon>Gunneridae</taxon>
        <taxon>Pentapetalae</taxon>
        <taxon>asterids</taxon>
        <taxon>lamiids</taxon>
        <taxon>Lamiales</taxon>
        <taxon>Bignoniaceae</taxon>
        <taxon>Crescentiina</taxon>
        <taxon>Tabebuia alliance</taxon>
        <taxon>Handroanthus</taxon>
    </lineage>
</organism>
<sequence>MENGKSHVFELIVKQGEPTLVPPAEATEKGLYFLSNLDQNIAVIVRTIYCFKSEEKGNEDAVRVIKDALSKVLVHYYPLAGRLTLSPEMKLIVDCTGEGAVFVEAEAECGLEELGDITKPDPVALGKLVYEIPGAQNILQIPPLVAQVTKFKDGGFVLGLCMNHCMFDGIGAMEFVNAWGDVARGLTLKVPPFMDRTILKARNPPKPEFSHHEFAEIEDVSNTAELYKEEMLYRSFCFNPDNLEHLKKKALEDGTLEKCTTFEALSAFVWRARSEALNLKPDQQTKLLFAVDGRPRFNPPIPEKYFGNAIVLTNSLSKAGELVDNPLSFTVKLVQEAVKMVTDSYMRSAVDYFEATRARPSLAATLLITTWSRLSFHTTDFGWGEPVLSGPVALPEKEVMLFLSHGKERKSINVLLGLPASAMNKFEKLMEI</sequence>
<comment type="caution">
    <text evidence="7">The sequence shown here is derived from an EMBL/GenBank/DDBJ whole genome shotgun (WGS) entry which is preliminary data.</text>
</comment>
<keyword evidence="8" id="KW-1185">Reference proteome</keyword>
<dbReference type="Proteomes" id="UP000231279">
    <property type="component" value="Unassembled WGS sequence"/>
</dbReference>
<evidence type="ECO:0000256" key="6">
    <source>
        <dbReference type="ARBA" id="ARBA00073413"/>
    </source>
</evidence>
<dbReference type="EC" id="2.3.1.140" evidence="5"/>
<dbReference type="STRING" id="429701.A0A2G9I1E2"/>
<evidence type="ECO:0000313" key="7">
    <source>
        <dbReference type="EMBL" id="PIN23585.1"/>
    </source>
</evidence>
<evidence type="ECO:0000256" key="5">
    <source>
        <dbReference type="ARBA" id="ARBA00066415"/>
    </source>
</evidence>
<protein>
    <recommendedName>
        <fullName evidence="6">Rosmarinate synthase</fullName>
        <ecNumber evidence="5">2.3.1.140</ecNumber>
    </recommendedName>
</protein>
<dbReference type="FunFam" id="3.30.559.10:FF:000008">
    <property type="entry name" value="Tryptamine hydroxycinnamoyl transferase"/>
    <property type="match status" value="1"/>
</dbReference>
<dbReference type="Gene3D" id="3.30.559.10">
    <property type="entry name" value="Chloramphenicol acetyltransferase-like domain"/>
    <property type="match status" value="2"/>
</dbReference>
<proteinExistence type="inferred from homology"/>
<dbReference type="InterPro" id="IPR050317">
    <property type="entry name" value="Plant_Fungal_Acyltransferase"/>
</dbReference>
<evidence type="ECO:0000256" key="1">
    <source>
        <dbReference type="ARBA" id="ARBA00009861"/>
    </source>
</evidence>
<keyword evidence="3 7" id="KW-0012">Acyltransferase</keyword>
<comment type="similarity">
    <text evidence="1">Belongs to the plant acyltransferase family.</text>
</comment>